<feature type="transmembrane region" description="Helical" evidence="10">
    <location>
        <begin position="175"/>
        <end position="199"/>
    </location>
</feature>
<feature type="domain" description="Sodium/calcium exchanger membrane region" evidence="12">
    <location>
        <begin position="78"/>
        <end position="236"/>
    </location>
</feature>
<accession>A0A4Z1P0C6</accession>
<keyword evidence="7 10" id="KW-1133">Transmembrane helix</keyword>
<evidence type="ECO:0000256" key="5">
    <source>
        <dbReference type="ARBA" id="ARBA00022692"/>
    </source>
</evidence>
<dbReference type="OrthoDB" id="1699231at2759"/>
<keyword evidence="14" id="KW-1185">Reference proteome</keyword>
<dbReference type="EMBL" id="SNSC02000022">
    <property type="protein sequence ID" value="TID14560.1"/>
    <property type="molecule type" value="Genomic_DNA"/>
</dbReference>
<feature type="transmembrane region" description="Helical" evidence="10">
    <location>
        <begin position="55"/>
        <end position="72"/>
    </location>
</feature>
<evidence type="ECO:0000256" key="11">
    <source>
        <dbReference type="SAM" id="MobiDB-lite"/>
    </source>
</evidence>
<dbReference type="FunFam" id="1.20.1420.30:FF:000011">
    <property type="entry name" value="Vacuolar calcium ion transporter"/>
    <property type="match status" value="1"/>
</dbReference>
<feature type="transmembrane region" description="Helical" evidence="10">
    <location>
        <begin position="109"/>
        <end position="130"/>
    </location>
</feature>
<comment type="caution">
    <text evidence="10">Lacks conserved residue(s) required for the propagation of feature annotation.</text>
</comment>
<evidence type="ECO:0000256" key="7">
    <source>
        <dbReference type="ARBA" id="ARBA00022989"/>
    </source>
</evidence>
<dbReference type="GO" id="GO:0000329">
    <property type="term" value="C:fungal-type vacuole membrane"/>
    <property type="evidence" value="ECO:0007669"/>
    <property type="project" value="TreeGrafter"/>
</dbReference>
<keyword evidence="10" id="KW-0050">Antiport</keyword>
<proteinExistence type="inferred from homology"/>
<keyword evidence="4 10" id="KW-0109">Calcium transport</keyword>
<dbReference type="InterPro" id="IPR004837">
    <property type="entry name" value="NaCa_Exmemb"/>
</dbReference>
<evidence type="ECO:0000256" key="1">
    <source>
        <dbReference type="ARBA" id="ARBA00004127"/>
    </source>
</evidence>
<dbReference type="PANTHER" id="PTHR31503:SF22">
    <property type="entry name" value="VACUOLAR CALCIUM ION TRANSPORTER"/>
    <property type="match status" value="1"/>
</dbReference>
<sequence>MPQQTNGESAPLLGGNSNGSATQETGKWHTDDPRSFVKYPARFARTTWQVLASNYVNVLLVFVPLGIIAGAMGWNPTTVFILNFFAIVPLASLLSFATEELAAKLGETIGGLMNASFGNAVELIVSIVALRNNEIRIVQASMLGSVLSNILLVLGCCFVAGGFRGGEQTFNATIASAMSSLMAVSSASLIIPATMYAAISTSKKNDQDRDSSILLLSHGTAIILLILYIMYLFFQLKTHHYLFDEENQEGADEDAEEQTLSPWSAGVALVLVTLMVAVCAEYLVDSIDAIVETAHISKTFIGLILLPIVGNAAEHVTACVVAYKGKMDLAIGVAIGSSLQISIFVTPFLVILGWIMDKPMTLHFQGFETVVFFLSVLVVNYLIQDGKSNWLEGAMCLGTYIIIALAFYVYPDEAGGDIGTVFRSFIKSS</sequence>
<reference evidence="13 14" key="1">
    <citation type="submission" date="2019-04" db="EMBL/GenBank/DDBJ databases">
        <title>High contiguity whole genome sequence and gene annotation resource for two Venturia nashicola isolates.</title>
        <authorList>
            <person name="Prokchorchik M."/>
            <person name="Won K."/>
            <person name="Lee Y."/>
            <person name="Choi E.D."/>
            <person name="Segonzac C."/>
            <person name="Sohn K.H."/>
        </authorList>
    </citation>
    <scope>NUCLEOTIDE SEQUENCE [LARGE SCALE GENOMIC DNA]</scope>
    <source>
        <strain evidence="13 14">PRI2</strain>
    </source>
</reference>
<dbReference type="Proteomes" id="UP000298493">
    <property type="component" value="Unassembled WGS sequence"/>
</dbReference>
<comment type="subcellular location">
    <subcellularLocation>
        <location evidence="1">Endomembrane system</location>
        <topology evidence="1">Multi-pass membrane protein</topology>
    </subcellularLocation>
    <subcellularLocation>
        <location evidence="10">Vacuole membrane</location>
    </subcellularLocation>
</comment>
<comment type="function">
    <text evidence="10">Has a role in promoting intracellular calcium ion sequestration via the exchange of calcium ions for hydrogen ions across the vacuolar membrane. Involved also in manganese ion homeostasis via its uptake into the vacuole.</text>
</comment>
<evidence type="ECO:0000256" key="6">
    <source>
        <dbReference type="ARBA" id="ARBA00022837"/>
    </source>
</evidence>
<dbReference type="GO" id="GO:0015369">
    <property type="term" value="F:calcium:proton antiporter activity"/>
    <property type="evidence" value="ECO:0007669"/>
    <property type="project" value="UniProtKB-UniRule"/>
</dbReference>
<protein>
    <recommendedName>
        <fullName evidence="10">Vacuolar calcium ion transporter</fullName>
    </recommendedName>
</protein>
<feature type="transmembrane region" description="Helical" evidence="10">
    <location>
        <begin position="329"/>
        <end position="355"/>
    </location>
</feature>
<dbReference type="AlphaFoldDB" id="A0A4Z1P0C6"/>
<keyword evidence="10" id="KW-0926">Vacuole</keyword>
<feature type="transmembrane region" description="Helical" evidence="10">
    <location>
        <begin position="142"/>
        <end position="163"/>
    </location>
</feature>
<dbReference type="InterPro" id="IPR004798">
    <property type="entry name" value="CAX-like"/>
</dbReference>
<feature type="domain" description="Sodium/calcium exchanger membrane region" evidence="12">
    <location>
        <begin position="267"/>
        <end position="408"/>
    </location>
</feature>
<evidence type="ECO:0000259" key="12">
    <source>
        <dbReference type="Pfam" id="PF01699"/>
    </source>
</evidence>
<dbReference type="NCBIfam" id="TIGR00378">
    <property type="entry name" value="cax"/>
    <property type="match status" value="1"/>
</dbReference>
<organism evidence="13 14">
    <name type="scientific">Venturia nashicola</name>
    <dbReference type="NCBI Taxonomy" id="86259"/>
    <lineage>
        <taxon>Eukaryota</taxon>
        <taxon>Fungi</taxon>
        <taxon>Dikarya</taxon>
        <taxon>Ascomycota</taxon>
        <taxon>Pezizomycotina</taxon>
        <taxon>Dothideomycetes</taxon>
        <taxon>Pleosporomycetidae</taxon>
        <taxon>Venturiales</taxon>
        <taxon>Venturiaceae</taxon>
        <taxon>Venturia</taxon>
    </lineage>
</organism>
<keyword evidence="9 10" id="KW-0472">Membrane</keyword>
<evidence type="ECO:0000256" key="10">
    <source>
        <dbReference type="RuleBase" id="RU365028"/>
    </source>
</evidence>
<comment type="caution">
    <text evidence="13">The sequence shown here is derived from an EMBL/GenBank/DDBJ whole genome shotgun (WGS) entry which is preliminary data.</text>
</comment>
<keyword evidence="3 10" id="KW-0813">Transport</keyword>
<evidence type="ECO:0000256" key="4">
    <source>
        <dbReference type="ARBA" id="ARBA00022568"/>
    </source>
</evidence>
<dbReference type="NCBIfam" id="TIGR00846">
    <property type="entry name" value="caca2"/>
    <property type="match status" value="1"/>
</dbReference>
<dbReference type="STRING" id="86259.A0A4Z1P0C6"/>
<dbReference type="Gene3D" id="1.20.1420.30">
    <property type="entry name" value="NCX, central ion-binding region"/>
    <property type="match status" value="1"/>
</dbReference>
<comment type="similarity">
    <text evidence="2 10">Belongs to the Ca(2+):cation antiporter (CaCA) (TC 2.A.19) family.</text>
</comment>
<feature type="transmembrane region" description="Helical" evidence="10">
    <location>
        <begin position="367"/>
        <end position="384"/>
    </location>
</feature>
<dbReference type="InterPro" id="IPR004713">
    <property type="entry name" value="CaH_exchang"/>
</dbReference>
<dbReference type="PANTHER" id="PTHR31503">
    <property type="entry name" value="VACUOLAR CALCIUM ION TRANSPORTER"/>
    <property type="match status" value="1"/>
</dbReference>
<evidence type="ECO:0000256" key="9">
    <source>
        <dbReference type="ARBA" id="ARBA00023136"/>
    </source>
</evidence>
<evidence type="ECO:0000313" key="13">
    <source>
        <dbReference type="EMBL" id="TID14560.1"/>
    </source>
</evidence>
<dbReference type="Pfam" id="PF01699">
    <property type="entry name" value="Na_Ca_ex"/>
    <property type="match status" value="2"/>
</dbReference>
<keyword evidence="6 10" id="KW-0106">Calcium</keyword>
<evidence type="ECO:0000256" key="8">
    <source>
        <dbReference type="ARBA" id="ARBA00023065"/>
    </source>
</evidence>
<feature type="transmembrane region" description="Helical" evidence="10">
    <location>
        <begin position="79"/>
        <end position="97"/>
    </location>
</feature>
<feature type="transmembrane region" description="Helical" evidence="10">
    <location>
        <begin position="211"/>
        <end position="234"/>
    </location>
</feature>
<evidence type="ECO:0000256" key="2">
    <source>
        <dbReference type="ARBA" id="ARBA00008170"/>
    </source>
</evidence>
<evidence type="ECO:0000256" key="3">
    <source>
        <dbReference type="ARBA" id="ARBA00022448"/>
    </source>
</evidence>
<gene>
    <name evidence="13" type="ORF">E6O75_ATG08706</name>
</gene>
<evidence type="ECO:0000313" key="14">
    <source>
        <dbReference type="Proteomes" id="UP000298493"/>
    </source>
</evidence>
<keyword evidence="5 10" id="KW-0812">Transmembrane</keyword>
<feature type="transmembrane region" description="Helical" evidence="10">
    <location>
        <begin position="263"/>
        <end position="284"/>
    </location>
</feature>
<feature type="region of interest" description="Disordered" evidence="11">
    <location>
        <begin position="1"/>
        <end position="30"/>
    </location>
</feature>
<dbReference type="GO" id="GO:0006874">
    <property type="term" value="P:intracellular calcium ion homeostasis"/>
    <property type="evidence" value="ECO:0007669"/>
    <property type="project" value="TreeGrafter"/>
</dbReference>
<name>A0A4Z1P0C6_9PEZI</name>
<feature type="transmembrane region" description="Helical" evidence="10">
    <location>
        <begin position="390"/>
        <end position="410"/>
    </location>
</feature>
<dbReference type="InterPro" id="IPR044880">
    <property type="entry name" value="NCX_ion-bd_dom_sf"/>
</dbReference>
<dbReference type="GO" id="GO:0012505">
    <property type="term" value="C:endomembrane system"/>
    <property type="evidence" value="ECO:0007669"/>
    <property type="project" value="UniProtKB-SubCell"/>
</dbReference>
<keyword evidence="8 10" id="KW-0406">Ion transport</keyword>